<dbReference type="Pfam" id="PF01846">
    <property type="entry name" value="FF"/>
    <property type="match status" value="2"/>
</dbReference>
<feature type="compositionally biased region" description="Basic residues" evidence="2">
    <location>
        <begin position="255"/>
        <end position="266"/>
    </location>
</feature>
<feature type="compositionally biased region" description="Low complexity" evidence="2">
    <location>
        <begin position="65"/>
        <end position="82"/>
    </location>
</feature>
<feature type="compositionally biased region" description="Basic and acidic residues" evidence="2">
    <location>
        <begin position="894"/>
        <end position="912"/>
    </location>
</feature>
<feature type="compositionally biased region" description="Low complexity" evidence="2">
    <location>
        <begin position="1"/>
        <end position="20"/>
    </location>
</feature>
<keyword evidence="1" id="KW-0175">Coiled coil</keyword>
<sequence length="932" mass="104256">MHPHNNSNNMGGNKYNNNNKRGLAPSPPMKNGDYGNNNHHRQRPSFPHHHHHSNNGQPPPPTPPLNHQNQQHHLLSHNQNLNLPPPPPPPPPPRHNDPRWSVGTGSDNSTHHHQHHPHHHHHRHANNNSTNNTTINSATTSTSNNNNNNTGPHSSYHPHHSHTGHHQLPNSINSSPASGSSVPTPGPTNHHSQHHRHPLGSTNVRGGPVVGVGVRPGVGPGGPQHHHIPPGHPHHHRPPPSGNPLAVISPSHHPSLLHHHHHHHSSHNVNVNAMRHGHGHGHGSTPPPPPPLPHAALLMDPAIQEEMRVAEQRRQEEILKAWSEHDAPSGVKYYYNELTRESTYERPSGFIPPETSHSSTFTTPGGTGASSSATAISSSDISSVRSKKWKEYIDPTNRRRYYSDGLRAVWDRPPGFMETEVNTDSGTTTSSTAEPSIHPLRPHASAQSANLPSSSVATYTTKEDATSAFKALLVAKSVPPSMKWNEVVRLCSGDAVWNALSTAGERKQALAEYRTRRANEEREARRQRAQKEKEDLFQLLSEAERDKTMPQQTWGHLTYGAVAEIVTINKDRRWRDVEDVELREEWFYDFVEERRKKEERVRRAARKVAKEGFLSLLRERDDVHFHSSWSSFISSIDPAVTQDPRFVAVGTDSDRQKCFADHIADLKNIEDEKRRHARETKRRTEKNQRDAYRSLLRSVIAEGKITTLSRWRTVGSELISRDDPIVDAVARQDEDAPREIFEDLVEDLRDAYRRDKLFLSRVLGQADVVVDSKVSFDAFCRAVAGAAEKLGMGEEAKEVLGRTPVKTSRLFYDELVLRASAQSSFSFVNPGRRDGVMGPAGIGRRRSGVDDSEDEGEIVEDGEVREDGDNKVMDQEREKEVEGGVSTSAQSLEGKFEGQLDCRKDGGKDRSLPSRKRTRSYSEENLLKQITI</sequence>
<evidence type="ECO:0000256" key="1">
    <source>
        <dbReference type="SAM" id="Coils"/>
    </source>
</evidence>
<dbReference type="PROSITE" id="PS50020">
    <property type="entry name" value="WW_DOMAIN_2"/>
    <property type="match status" value="1"/>
</dbReference>
<feature type="compositionally biased region" description="Low complexity" evidence="2">
    <location>
        <begin position="169"/>
        <end position="183"/>
    </location>
</feature>
<feature type="coiled-coil region" evidence="1">
    <location>
        <begin position="510"/>
        <end position="546"/>
    </location>
</feature>
<dbReference type="InterPro" id="IPR036020">
    <property type="entry name" value="WW_dom_sf"/>
</dbReference>
<dbReference type="InterPro" id="IPR039726">
    <property type="entry name" value="Prp40-like"/>
</dbReference>
<evidence type="ECO:0000313" key="4">
    <source>
        <dbReference type="EMBL" id="CAD8882607.1"/>
    </source>
</evidence>
<feature type="compositionally biased region" description="Basic and acidic residues" evidence="2">
    <location>
        <begin position="865"/>
        <end position="882"/>
    </location>
</feature>
<dbReference type="AlphaFoldDB" id="A0A7S1BD30"/>
<feature type="compositionally biased region" description="Low complexity" evidence="2">
    <location>
        <begin position="355"/>
        <end position="374"/>
    </location>
</feature>
<dbReference type="InterPro" id="IPR036517">
    <property type="entry name" value="FF_domain_sf"/>
</dbReference>
<dbReference type="CDD" id="cd00201">
    <property type="entry name" value="WW"/>
    <property type="match status" value="1"/>
</dbReference>
<dbReference type="GO" id="GO:0045292">
    <property type="term" value="P:mRNA cis splicing, via spliceosome"/>
    <property type="evidence" value="ECO:0007669"/>
    <property type="project" value="InterPro"/>
</dbReference>
<reference evidence="4" key="1">
    <citation type="submission" date="2021-01" db="EMBL/GenBank/DDBJ databases">
        <authorList>
            <person name="Corre E."/>
            <person name="Pelletier E."/>
            <person name="Niang G."/>
            <person name="Scheremetjew M."/>
            <person name="Finn R."/>
            <person name="Kale V."/>
            <person name="Holt S."/>
            <person name="Cochrane G."/>
            <person name="Meng A."/>
            <person name="Brown T."/>
            <person name="Cohen L."/>
        </authorList>
    </citation>
    <scope>NUCLEOTIDE SEQUENCE</scope>
    <source>
        <strain evidence="4">308</strain>
    </source>
</reference>
<dbReference type="PROSITE" id="PS01159">
    <property type="entry name" value="WW_DOMAIN_1"/>
    <property type="match status" value="1"/>
</dbReference>
<feature type="region of interest" description="Disordered" evidence="2">
    <location>
        <begin position="1"/>
        <end position="288"/>
    </location>
</feature>
<name>A0A7S1BD30_9STRA</name>
<evidence type="ECO:0000256" key="2">
    <source>
        <dbReference type="SAM" id="MobiDB-lite"/>
    </source>
</evidence>
<feature type="compositionally biased region" description="Low complexity" evidence="2">
    <location>
        <begin position="126"/>
        <end position="155"/>
    </location>
</feature>
<dbReference type="SUPFAM" id="SSF81698">
    <property type="entry name" value="FF domain"/>
    <property type="match status" value="3"/>
</dbReference>
<feature type="region of interest" description="Disordered" evidence="2">
    <location>
        <begin position="830"/>
        <end position="932"/>
    </location>
</feature>
<feature type="compositionally biased region" description="Basic residues" evidence="2">
    <location>
        <begin position="224"/>
        <end position="238"/>
    </location>
</feature>
<accession>A0A7S1BD30</accession>
<proteinExistence type="predicted"/>
<dbReference type="InterPro" id="IPR002713">
    <property type="entry name" value="FF_domain"/>
</dbReference>
<dbReference type="GO" id="GO:0071004">
    <property type="term" value="C:U2-type prespliceosome"/>
    <property type="evidence" value="ECO:0007669"/>
    <property type="project" value="TreeGrafter"/>
</dbReference>
<feature type="domain" description="WW" evidence="3">
    <location>
        <begin position="316"/>
        <end position="349"/>
    </location>
</feature>
<dbReference type="Pfam" id="PF00397">
    <property type="entry name" value="WW"/>
    <property type="match status" value="1"/>
</dbReference>
<feature type="region of interest" description="Disordered" evidence="2">
    <location>
        <begin position="415"/>
        <end position="451"/>
    </location>
</feature>
<dbReference type="SMART" id="SM00456">
    <property type="entry name" value="WW"/>
    <property type="match status" value="2"/>
</dbReference>
<dbReference type="GO" id="GO:0003723">
    <property type="term" value="F:RNA binding"/>
    <property type="evidence" value="ECO:0007669"/>
    <property type="project" value="TreeGrafter"/>
</dbReference>
<dbReference type="InterPro" id="IPR001202">
    <property type="entry name" value="WW_dom"/>
</dbReference>
<feature type="compositionally biased region" description="Basic residues" evidence="2">
    <location>
        <begin position="38"/>
        <end position="53"/>
    </location>
</feature>
<dbReference type="EMBL" id="HBFR01013487">
    <property type="protein sequence ID" value="CAD8882607.1"/>
    <property type="molecule type" value="Transcribed_RNA"/>
</dbReference>
<feature type="compositionally biased region" description="Basic residues" evidence="2">
    <location>
        <begin position="156"/>
        <end position="165"/>
    </location>
</feature>
<evidence type="ECO:0000259" key="3">
    <source>
        <dbReference type="PROSITE" id="PS50020"/>
    </source>
</evidence>
<dbReference type="Gene3D" id="1.10.10.440">
    <property type="entry name" value="FF domain"/>
    <property type="match status" value="4"/>
</dbReference>
<gene>
    <name evidence="4" type="ORF">CHYS00102_LOCUS9802</name>
</gene>
<dbReference type="SMART" id="SM00441">
    <property type="entry name" value="FF"/>
    <property type="match status" value="3"/>
</dbReference>
<dbReference type="SUPFAM" id="SSF51045">
    <property type="entry name" value="WW domain"/>
    <property type="match status" value="1"/>
</dbReference>
<feature type="compositionally biased region" description="Acidic residues" evidence="2">
    <location>
        <begin position="850"/>
        <end position="864"/>
    </location>
</feature>
<dbReference type="GO" id="GO:0005685">
    <property type="term" value="C:U1 snRNP"/>
    <property type="evidence" value="ECO:0007669"/>
    <property type="project" value="TreeGrafter"/>
</dbReference>
<dbReference type="PANTHER" id="PTHR11864">
    <property type="entry name" value="PRE-MRNA-PROCESSING PROTEIN PRP40"/>
    <property type="match status" value="1"/>
</dbReference>
<dbReference type="Gene3D" id="2.20.70.10">
    <property type="match status" value="1"/>
</dbReference>
<feature type="compositionally biased region" description="Basic residues" evidence="2">
    <location>
        <begin position="111"/>
        <end position="125"/>
    </location>
</feature>
<feature type="compositionally biased region" description="Polar residues" evidence="2">
    <location>
        <begin position="420"/>
        <end position="434"/>
    </location>
</feature>
<feature type="region of interest" description="Disordered" evidence="2">
    <location>
        <begin position="345"/>
        <end position="374"/>
    </location>
</feature>
<dbReference type="PANTHER" id="PTHR11864:SF0">
    <property type="entry name" value="PRP40 PRE-MRNA PROCESSING FACTOR 40 HOMOLOG A (YEAST)"/>
    <property type="match status" value="1"/>
</dbReference>
<feature type="compositionally biased region" description="Pro residues" evidence="2">
    <location>
        <begin position="83"/>
        <end position="93"/>
    </location>
</feature>
<feature type="compositionally biased region" description="Gly residues" evidence="2">
    <location>
        <begin position="208"/>
        <end position="222"/>
    </location>
</feature>
<protein>
    <recommendedName>
        <fullName evidence="3">WW domain-containing protein</fullName>
    </recommendedName>
</protein>
<organism evidence="4">
    <name type="scientific">Corethron hystrix</name>
    <dbReference type="NCBI Taxonomy" id="216773"/>
    <lineage>
        <taxon>Eukaryota</taxon>
        <taxon>Sar</taxon>
        <taxon>Stramenopiles</taxon>
        <taxon>Ochrophyta</taxon>
        <taxon>Bacillariophyta</taxon>
        <taxon>Coscinodiscophyceae</taxon>
        <taxon>Corethrophycidae</taxon>
        <taxon>Corethrales</taxon>
        <taxon>Corethraceae</taxon>
        <taxon>Corethron</taxon>
    </lineage>
</organism>